<dbReference type="Proteomes" id="UP000887159">
    <property type="component" value="Unassembled WGS sequence"/>
</dbReference>
<sequence length="216" mass="24593">MHSACAKANGVGGRLSALKNSMQSRKLSDGKDISGRGRLTYNEISNLQQYYGLAIRRNMNSMSDMFKAVWAIYFHKLSTDSVPQHGLCPTSPDNWYSNHKSKNKWRFEILKTRFNYWRCYLSLRKDIHAKQCGVRGIAIMLKHEVGMSVGCLMLMIVGEIRRIPKFCVDRVTAEMITGVITRMVVKEISGLTAGKDFRRMLEDLMIEGTNLEMGSK</sequence>
<evidence type="ECO:0000313" key="1">
    <source>
        <dbReference type="EMBL" id="GFY21374.1"/>
    </source>
</evidence>
<proteinExistence type="predicted"/>
<organism evidence="1 2">
    <name type="scientific">Trichonephila clavipes</name>
    <name type="common">Golden silk orbweaver</name>
    <name type="synonym">Nephila clavipes</name>
    <dbReference type="NCBI Taxonomy" id="2585209"/>
    <lineage>
        <taxon>Eukaryota</taxon>
        <taxon>Metazoa</taxon>
        <taxon>Ecdysozoa</taxon>
        <taxon>Arthropoda</taxon>
        <taxon>Chelicerata</taxon>
        <taxon>Arachnida</taxon>
        <taxon>Araneae</taxon>
        <taxon>Araneomorphae</taxon>
        <taxon>Entelegynae</taxon>
        <taxon>Araneoidea</taxon>
        <taxon>Nephilidae</taxon>
        <taxon>Trichonephila</taxon>
    </lineage>
</organism>
<protein>
    <submittedName>
        <fullName evidence="1">Uncharacterized protein</fullName>
    </submittedName>
</protein>
<keyword evidence="2" id="KW-1185">Reference proteome</keyword>
<dbReference type="EMBL" id="BMAU01021357">
    <property type="protein sequence ID" value="GFY21374.1"/>
    <property type="molecule type" value="Genomic_DNA"/>
</dbReference>
<accession>A0A8X6SWN4</accession>
<comment type="caution">
    <text evidence="1">The sequence shown here is derived from an EMBL/GenBank/DDBJ whole genome shotgun (WGS) entry which is preliminary data.</text>
</comment>
<gene>
    <name evidence="1" type="primary">NCL1_05182</name>
    <name evidence="1" type="ORF">TNCV_3994181</name>
</gene>
<name>A0A8X6SWN4_TRICX</name>
<evidence type="ECO:0000313" key="2">
    <source>
        <dbReference type="Proteomes" id="UP000887159"/>
    </source>
</evidence>
<reference evidence="1" key="1">
    <citation type="submission" date="2020-08" db="EMBL/GenBank/DDBJ databases">
        <title>Multicomponent nature underlies the extraordinary mechanical properties of spider dragline silk.</title>
        <authorList>
            <person name="Kono N."/>
            <person name="Nakamura H."/>
            <person name="Mori M."/>
            <person name="Yoshida Y."/>
            <person name="Ohtoshi R."/>
            <person name="Malay A.D."/>
            <person name="Moran D.A.P."/>
            <person name="Tomita M."/>
            <person name="Numata K."/>
            <person name="Arakawa K."/>
        </authorList>
    </citation>
    <scope>NUCLEOTIDE SEQUENCE</scope>
</reference>
<dbReference type="AlphaFoldDB" id="A0A8X6SWN4"/>